<gene>
    <name evidence="1" type="ORF">DBV15_04925</name>
</gene>
<dbReference type="AlphaFoldDB" id="A0A4S2KUT4"/>
<comment type="caution">
    <text evidence="1">The sequence shown here is derived from an EMBL/GenBank/DDBJ whole genome shotgun (WGS) entry which is preliminary data.</text>
</comment>
<dbReference type="EMBL" id="QBLH01000968">
    <property type="protein sequence ID" value="TGZ53691.1"/>
    <property type="molecule type" value="Genomic_DNA"/>
</dbReference>
<name>A0A4S2KUT4_9HYME</name>
<keyword evidence="2" id="KW-1185">Reference proteome</keyword>
<sequence length="120" mass="13185">MTGTCSEFGSFSCQMLKRSFKHFARQTSRGYCTLDPAYPQSQKISLMSSEFRCLKRLILLPTDENGLLIPTMAAFVQEGTREISTFLTRTSSAIGVDVAAEDDDVSSPAWLISSSEEEGA</sequence>
<protein>
    <submittedName>
        <fullName evidence="1">Uncharacterized protein</fullName>
    </submittedName>
</protein>
<proteinExistence type="predicted"/>
<evidence type="ECO:0000313" key="1">
    <source>
        <dbReference type="EMBL" id="TGZ53691.1"/>
    </source>
</evidence>
<organism evidence="1 2">
    <name type="scientific">Temnothorax longispinosus</name>
    <dbReference type="NCBI Taxonomy" id="300112"/>
    <lineage>
        <taxon>Eukaryota</taxon>
        <taxon>Metazoa</taxon>
        <taxon>Ecdysozoa</taxon>
        <taxon>Arthropoda</taxon>
        <taxon>Hexapoda</taxon>
        <taxon>Insecta</taxon>
        <taxon>Pterygota</taxon>
        <taxon>Neoptera</taxon>
        <taxon>Endopterygota</taxon>
        <taxon>Hymenoptera</taxon>
        <taxon>Apocrita</taxon>
        <taxon>Aculeata</taxon>
        <taxon>Formicoidea</taxon>
        <taxon>Formicidae</taxon>
        <taxon>Myrmicinae</taxon>
        <taxon>Temnothorax</taxon>
    </lineage>
</organism>
<evidence type="ECO:0000313" key="2">
    <source>
        <dbReference type="Proteomes" id="UP000310200"/>
    </source>
</evidence>
<dbReference type="Proteomes" id="UP000310200">
    <property type="component" value="Unassembled WGS sequence"/>
</dbReference>
<reference evidence="1 2" key="1">
    <citation type="journal article" date="2019" name="Philos. Trans. R. Soc. Lond., B, Biol. Sci.">
        <title>Ant behaviour and brain gene expression of defending hosts depend on the ecological success of the intruding social parasite.</title>
        <authorList>
            <person name="Kaur R."/>
            <person name="Stoldt M."/>
            <person name="Jongepier E."/>
            <person name="Feldmeyer B."/>
            <person name="Menzel F."/>
            <person name="Bornberg-Bauer E."/>
            <person name="Foitzik S."/>
        </authorList>
    </citation>
    <scope>NUCLEOTIDE SEQUENCE [LARGE SCALE GENOMIC DNA]</scope>
    <source>
        <tissue evidence="1">Whole body</tissue>
    </source>
</reference>
<accession>A0A4S2KUT4</accession>